<comment type="caution">
    <text evidence="3">The sequence shown here is derived from an EMBL/GenBank/DDBJ whole genome shotgun (WGS) entry which is preliminary data.</text>
</comment>
<dbReference type="Pfam" id="PF04892">
    <property type="entry name" value="VanZ"/>
    <property type="match status" value="1"/>
</dbReference>
<keyword evidence="1" id="KW-1133">Transmembrane helix</keyword>
<evidence type="ECO:0000259" key="2">
    <source>
        <dbReference type="Pfam" id="PF04892"/>
    </source>
</evidence>
<feature type="transmembrane region" description="Helical" evidence="1">
    <location>
        <begin position="98"/>
        <end position="119"/>
    </location>
</feature>
<organism evidence="3 4">
    <name type="scientific">Vibrio eleionomae</name>
    <dbReference type="NCBI Taxonomy" id="2653505"/>
    <lineage>
        <taxon>Bacteria</taxon>
        <taxon>Pseudomonadati</taxon>
        <taxon>Pseudomonadota</taxon>
        <taxon>Gammaproteobacteria</taxon>
        <taxon>Vibrionales</taxon>
        <taxon>Vibrionaceae</taxon>
        <taxon>Vibrio</taxon>
    </lineage>
</organism>
<dbReference type="NCBIfam" id="NF037970">
    <property type="entry name" value="vanZ_1"/>
    <property type="match status" value="1"/>
</dbReference>
<accession>A0A7X4LQA7</accession>
<keyword evidence="1" id="KW-0472">Membrane</keyword>
<keyword evidence="4" id="KW-1185">Reference proteome</keyword>
<evidence type="ECO:0000256" key="1">
    <source>
        <dbReference type="SAM" id="Phobius"/>
    </source>
</evidence>
<name>A0A7X4LQA7_9VIBR</name>
<sequence>MLQSLKILTLMGYTVLIGYVSLASDSSPDAVVPDLNSFGVPDLDKMAHISAYLVFAILCSVLLRLDKIKTIFGAAIVVIFYSAALEYLQVFVPLREPSWLDFLANFCGVVIGSLCVIWWQKNAKHKPRKGFATD</sequence>
<dbReference type="EMBL" id="WEKT01000099">
    <property type="protein sequence ID" value="MZI96107.1"/>
    <property type="molecule type" value="Genomic_DNA"/>
</dbReference>
<feature type="domain" description="VanZ-like" evidence="2">
    <location>
        <begin position="43"/>
        <end position="119"/>
    </location>
</feature>
<keyword evidence="1" id="KW-0812">Transmembrane</keyword>
<feature type="transmembrane region" description="Helical" evidence="1">
    <location>
        <begin position="47"/>
        <end position="65"/>
    </location>
</feature>
<reference evidence="3 4" key="1">
    <citation type="submission" date="2019-10" db="EMBL/GenBank/DDBJ databases">
        <title>Vibrio sp. nov. isolated from a shrimp pond.</title>
        <authorList>
            <person name="Gomez-Gil B."/>
            <person name="Enciso-Ibarra J."/>
            <person name="Enciso-Ibarra K."/>
            <person name="Bolan-Mejia C."/>
        </authorList>
    </citation>
    <scope>NUCLEOTIDE SEQUENCE [LARGE SCALE GENOMIC DNA]</scope>
    <source>
        <strain evidence="3 4">CAIM 722</strain>
    </source>
</reference>
<dbReference type="AlphaFoldDB" id="A0A7X4LQA7"/>
<protein>
    <recommendedName>
        <fullName evidence="2">VanZ-like domain-containing protein</fullName>
    </recommendedName>
</protein>
<evidence type="ECO:0000313" key="3">
    <source>
        <dbReference type="EMBL" id="MZI96107.1"/>
    </source>
</evidence>
<dbReference type="RefSeq" id="WP_161158600.1">
    <property type="nucleotide sequence ID" value="NZ_WEKT01000099.1"/>
</dbReference>
<evidence type="ECO:0000313" key="4">
    <source>
        <dbReference type="Proteomes" id="UP000462621"/>
    </source>
</evidence>
<feature type="transmembrane region" description="Helical" evidence="1">
    <location>
        <begin position="72"/>
        <end position="92"/>
    </location>
</feature>
<dbReference type="InterPro" id="IPR006976">
    <property type="entry name" value="VanZ-like"/>
</dbReference>
<dbReference type="Proteomes" id="UP000462621">
    <property type="component" value="Unassembled WGS sequence"/>
</dbReference>
<proteinExistence type="predicted"/>
<gene>
    <name evidence="3" type="ORF">F9817_23265</name>
</gene>